<dbReference type="GO" id="GO:0006779">
    <property type="term" value="P:porphyrin-containing compound biosynthetic process"/>
    <property type="evidence" value="ECO:0007669"/>
    <property type="project" value="InterPro"/>
</dbReference>
<dbReference type="PANTHER" id="PTHR47099">
    <property type="entry name" value="METHYLCOBAMIDE:COM METHYLTRANSFERASE MTBA"/>
    <property type="match status" value="1"/>
</dbReference>
<dbReference type="Gene3D" id="3.20.20.210">
    <property type="match status" value="1"/>
</dbReference>
<feature type="domain" description="Uroporphyrinogen decarboxylase (URO-D)" evidence="1">
    <location>
        <begin position="169"/>
        <end position="373"/>
    </location>
</feature>
<gene>
    <name evidence="2" type="ORF">PUP29_12210</name>
</gene>
<accession>A0AAU8A8X5</accession>
<dbReference type="InterPro" id="IPR038071">
    <property type="entry name" value="UROD/MetE-like_sf"/>
</dbReference>
<dbReference type="PANTHER" id="PTHR47099:SF1">
    <property type="entry name" value="METHYLCOBAMIDE:COM METHYLTRANSFERASE MTBA"/>
    <property type="match status" value="1"/>
</dbReference>
<sequence>MSRIENFRETMRHRKPSDLVLDLGGNPLSGLEGKSHENLMNLFGFTNRPKERYLFGKIGRIDERILQCMDIDTRSVGEILHPEHSQFRFLTEDTYIDEWGIKRKFTGTYWDVVDPPLKGASADDLDSYFFPDAESIDRSLIGAMAAEAKKLWESGEYVVCAEHPVYGIFELGCWLCGFDDFLMRLFLDEGFVRKLFDKILEYQKKVIDLYYGALGGYIHYTSSGDDFAMQSDLFMPPQTFQKLVKPYLKERIDYTKRYTDAYFLHHSCGNVYKIIGDLIEIGVEILNPIQPVSEEMSPSWLKQNYGKQIVFHGGIDTQELLNFGSAAQIDESVHQTVEILDRDGGYIFAAAHNIQDDVPPENIVTMFHAARKYGRKQ</sequence>
<name>A0AAU8A8X5_9FIRM</name>
<dbReference type="AlphaFoldDB" id="A0AAU8A8X5"/>
<dbReference type="RefSeq" id="WP_353423465.1">
    <property type="nucleotide sequence ID" value="NZ_CP117826.1"/>
</dbReference>
<proteinExistence type="predicted"/>
<protein>
    <submittedName>
        <fullName evidence="2">Uroporphyrinogen decarboxylase family protein</fullName>
    </submittedName>
</protein>
<dbReference type="SUPFAM" id="SSF51726">
    <property type="entry name" value="UROD/MetE-like"/>
    <property type="match status" value="1"/>
</dbReference>
<dbReference type="InterPro" id="IPR000257">
    <property type="entry name" value="Uroporphyrinogen_deCOase"/>
</dbReference>
<evidence type="ECO:0000313" key="2">
    <source>
        <dbReference type="EMBL" id="XCC62274.1"/>
    </source>
</evidence>
<dbReference type="GO" id="GO:0004853">
    <property type="term" value="F:uroporphyrinogen decarboxylase activity"/>
    <property type="evidence" value="ECO:0007669"/>
    <property type="project" value="InterPro"/>
</dbReference>
<dbReference type="Pfam" id="PF01208">
    <property type="entry name" value="URO-D"/>
    <property type="match status" value="1"/>
</dbReference>
<reference evidence="2" key="1">
    <citation type="submission" date="2023-02" db="EMBL/GenBank/DDBJ databases">
        <title>Gut commensal Christensenella minuta modulates host metabolism via a new class of secondary bile acids.</title>
        <authorList>
            <person name="Liu C."/>
        </authorList>
    </citation>
    <scope>NUCLEOTIDE SEQUENCE</scope>
    <source>
        <strain evidence="2">CA70</strain>
    </source>
</reference>
<dbReference type="InterPro" id="IPR052024">
    <property type="entry name" value="Methanogen_methyltrans"/>
</dbReference>
<dbReference type="EMBL" id="CP117826">
    <property type="protein sequence ID" value="XCC62274.1"/>
    <property type="molecule type" value="Genomic_DNA"/>
</dbReference>
<organism evidence="2">
    <name type="scientific">Christensenella massiliensis</name>
    <dbReference type="NCBI Taxonomy" id="1805714"/>
    <lineage>
        <taxon>Bacteria</taxon>
        <taxon>Bacillati</taxon>
        <taxon>Bacillota</taxon>
        <taxon>Clostridia</taxon>
        <taxon>Christensenellales</taxon>
        <taxon>Christensenellaceae</taxon>
        <taxon>Christensenella</taxon>
    </lineage>
</organism>
<evidence type="ECO:0000259" key="1">
    <source>
        <dbReference type="Pfam" id="PF01208"/>
    </source>
</evidence>